<evidence type="ECO:0000256" key="2">
    <source>
        <dbReference type="SAM" id="SignalP"/>
    </source>
</evidence>
<dbReference type="EMBL" id="VAHF01000004">
    <property type="protein sequence ID" value="TXG64828.1"/>
    <property type="molecule type" value="Genomic_DNA"/>
</dbReference>
<comment type="caution">
    <text evidence="3">The sequence shown here is derived from an EMBL/GenBank/DDBJ whole genome shotgun (WGS) entry which is preliminary data.</text>
</comment>
<name>A0A5C7I704_9ROSI</name>
<evidence type="ECO:0000313" key="4">
    <source>
        <dbReference type="Proteomes" id="UP000323000"/>
    </source>
</evidence>
<dbReference type="InterPro" id="IPR039923">
    <property type="entry name" value="Protodermal_1"/>
</dbReference>
<reference evidence="4" key="1">
    <citation type="journal article" date="2019" name="Gigascience">
        <title>De novo genome assembly of the endangered Acer yangbiense, a plant species with extremely small populations endemic to Yunnan Province, China.</title>
        <authorList>
            <person name="Yang J."/>
            <person name="Wariss H.M."/>
            <person name="Tao L."/>
            <person name="Zhang R."/>
            <person name="Yun Q."/>
            <person name="Hollingsworth P."/>
            <person name="Dao Z."/>
            <person name="Luo G."/>
            <person name="Guo H."/>
            <person name="Ma Y."/>
            <person name="Sun W."/>
        </authorList>
    </citation>
    <scope>NUCLEOTIDE SEQUENCE [LARGE SCALE GENOMIC DNA]</scope>
    <source>
        <strain evidence="4">cv. Malutang</strain>
    </source>
</reference>
<feature type="region of interest" description="Disordered" evidence="1">
    <location>
        <begin position="473"/>
        <end position="535"/>
    </location>
</feature>
<protein>
    <submittedName>
        <fullName evidence="3">Uncharacterized protein</fullName>
    </submittedName>
</protein>
<feature type="signal peptide" evidence="2">
    <location>
        <begin position="1"/>
        <end position="24"/>
    </location>
</feature>
<accession>A0A5C7I704</accession>
<feature type="chain" id="PRO_5022774412" evidence="2">
    <location>
        <begin position="25"/>
        <end position="673"/>
    </location>
</feature>
<proteinExistence type="predicted"/>
<sequence length="673" mass="72948">MDWSLRLSFSVFLILAAAIDGARAAAMVTGTVFCDQCKDGQRSLFDYPVSGVKVRITCADINGQTTMSKEVTTNWFGSYSMSIDGSSNLSNCHAQASGSSGATTGCAAAAGPAQNLRLSFNWFGREIYSVNSLLTQPDHPMSICPKSATPVSPPSTSVYPLPMPVTPTNPVSPPSTPVNPPTPNSPPMSPMPFVEASACPHQNWTMPEYKCYWRVLNPDTKVADIFGPIASRRYGTGMTLWQGLQGRGDPHRTLLREATTALLNSYNSLQFPYNTVDVVTHMNQALTGSNRSVLLTALRFMTANSGSTNKDHLIKLNLEHCPTEWHLSSPSYIGRLSFSVFLILAAAIDGARADAMVTGTVFCDQCKDGQRSLFDYPISGIRVTITCADINGQTTMSKEVTTNWFGSYSMSIDGSPNLSNCHAQASGSSDATIDCAAVAGPAQNLKLSFNWFGMEIYSVDSLLTQPDHPMSICPKSATPVSPPSTPVDPRPTPVTPTNPVSPPSTPVNPPTQDSPPRSPPTFRLPPMPRFPPLPPLPPLPPMPPMPFVEASACPHQNWTMPEYKCYWRVLNPDTKVADVFGPIASRRYGTGMTLWQGLQGRGDPHRTLLREATTALLNSYNSLQFPYNTVAVVTHMNQALMGSNRSVLLTALRFMRANSGSTNKFTCKFTPCK</sequence>
<feature type="region of interest" description="Disordered" evidence="1">
    <location>
        <begin position="165"/>
        <end position="186"/>
    </location>
</feature>
<dbReference type="AlphaFoldDB" id="A0A5C7I704"/>
<dbReference type="PANTHER" id="PTHR33210:SF24">
    <property type="entry name" value="POLLEN OLE E 1 ALLERGEN AND EXTENSIN FAMILY PROTEIN"/>
    <property type="match status" value="1"/>
</dbReference>
<keyword evidence="4" id="KW-1185">Reference proteome</keyword>
<dbReference type="Pfam" id="PF01190">
    <property type="entry name" value="Pollen_Ole_e_1"/>
    <property type="match status" value="2"/>
</dbReference>
<dbReference type="Proteomes" id="UP000323000">
    <property type="component" value="Chromosome 4"/>
</dbReference>
<feature type="compositionally biased region" description="Pro residues" evidence="1">
    <location>
        <begin position="480"/>
        <end position="535"/>
    </location>
</feature>
<organism evidence="3 4">
    <name type="scientific">Acer yangbiense</name>
    <dbReference type="NCBI Taxonomy" id="1000413"/>
    <lineage>
        <taxon>Eukaryota</taxon>
        <taxon>Viridiplantae</taxon>
        <taxon>Streptophyta</taxon>
        <taxon>Embryophyta</taxon>
        <taxon>Tracheophyta</taxon>
        <taxon>Spermatophyta</taxon>
        <taxon>Magnoliopsida</taxon>
        <taxon>eudicotyledons</taxon>
        <taxon>Gunneridae</taxon>
        <taxon>Pentapetalae</taxon>
        <taxon>rosids</taxon>
        <taxon>malvids</taxon>
        <taxon>Sapindales</taxon>
        <taxon>Sapindaceae</taxon>
        <taxon>Hippocastanoideae</taxon>
        <taxon>Acereae</taxon>
        <taxon>Acer</taxon>
    </lineage>
</organism>
<keyword evidence="2" id="KW-0732">Signal</keyword>
<evidence type="ECO:0000256" key="1">
    <source>
        <dbReference type="SAM" id="MobiDB-lite"/>
    </source>
</evidence>
<evidence type="ECO:0000313" key="3">
    <source>
        <dbReference type="EMBL" id="TXG64828.1"/>
    </source>
</evidence>
<gene>
    <name evidence="3" type="ORF">EZV62_011822</name>
</gene>
<dbReference type="OrthoDB" id="1909008at2759"/>
<dbReference type="PANTHER" id="PTHR33210">
    <property type="entry name" value="PROTODERMAL FACTOR 1"/>
    <property type="match status" value="1"/>
</dbReference>